<proteinExistence type="predicted"/>
<protein>
    <submittedName>
        <fullName evidence="5">Uncharacterized protein</fullName>
    </submittedName>
</protein>
<sequence>MVFKTLLLFSLLPIVVVAQQHAQENRVQQSAGGQTTFFQQQQHQQYPSNSQTTNSCCQPMQPQQLPAPVQTRTQTTKTWQISGYSARQQSPQSPHSQPQINNHNVEYRNVEGQSGGESLRIDYNSGRCVVTLDTITENGVPRGLDAHSKAKFRSYADQLNSWQHQLRGKLSRDGDGQQGTHWNNEPRVPDCPCAAQFCGQANTQNSPQNQQSNWPQPASLNSQSQQQQTHTTHSYEFQFNNGRCVLKDGQVTEDGRPRGLNANERAKLDEFKRQFDQYSQRLHNEMKQKFNSYLTRDSNQHQQQGSGSLVIREFTPSSPPEPPCLCSEVACGKQ</sequence>
<evidence type="ECO:0000313" key="5">
    <source>
        <dbReference type="WBParaSite" id="MBELARI_LOCUS4975"/>
    </source>
</evidence>
<keyword evidence="4" id="KW-1185">Reference proteome</keyword>
<feature type="region of interest" description="Disordered" evidence="2">
    <location>
        <begin position="295"/>
        <end position="322"/>
    </location>
</feature>
<feature type="region of interest" description="Disordered" evidence="2">
    <location>
        <begin position="202"/>
        <end position="234"/>
    </location>
</feature>
<feature type="compositionally biased region" description="Polar residues" evidence="2">
    <location>
        <begin position="295"/>
        <end position="307"/>
    </location>
</feature>
<organism evidence="4 5">
    <name type="scientific">Mesorhabditis belari</name>
    <dbReference type="NCBI Taxonomy" id="2138241"/>
    <lineage>
        <taxon>Eukaryota</taxon>
        <taxon>Metazoa</taxon>
        <taxon>Ecdysozoa</taxon>
        <taxon>Nematoda</taxon>
        <taxon>Chromadorea</taxon>
        <taxon>Rhabditida</taxon>
        <taxon>Rhabditina</taxon>
        <taxon>Rhabditomorpha</taxon>
        <taxon>Rhabditoidea</taxon>
        <taxon>Rhabditidae</taxon>
        <taxon>Mesorhabditinae</taxon>
        <taxon>Mesorhabditis</taxon>
    </lineage>
</organism>
<dbReference type="Proteomes" id="UP000887575">
    <property type="component" value="Unassembled WGS sequence"/>
</dbReference>
<dbReference type="Gene3D" id="3.30.1120.50">
    <property type="entry name" value="Pepsin inhibitor-3"/>
    <property type="match status" value="1"/>
</dbReference>
<dbReference type="WBParaSite" id="MBELARI_LOCUS4975">
    <property type="protein sequence ID" value="MBELARI_LOCUS4975"/>
    <property type="gene ID" value="MBELARI_LOCUS4975"/>
</dbReference>
<keyword evidence="1" id="KW-0175">Coiled coil</keyword>
<evidence type="ECO:0000256" key="3">
    <source>
        <dbReference type="SAM" id="SignalP"/>
    </source>
</evidence>
<feature type="coiled-coil region" evidence="1">
    <location>
        <begin position="261"/>
        <end position="288"/>
    </location>
</feature>
<evidence type="ECO:0000256" key="2">
    <source>
        <dbReference type="SAM" id="MobiDB-lite"/>
    </source>
</evidence>
<evidence type="ECO:0000313" key="4">
    <source>
        <dbReference type="Proteomes" id="UP000887575"/>
    </source>
</evidence>
<name>A0AAF3J9I3_9BILA</name>
<feature type="chain" id="PRO_5042103352" evidence="3">
    <location>
        <begin position="19"/>
        <end position="334"/>
    </location>
</feature>
<accession>A0AAF3J9I3</accession>
<dbReference type="InterPro" id="IPR038412">
    <property type="entry name" value="Pepsin-I3_sf"/>
</dbReference>
<feature type="signal peptide" evidence="3">
    <location>
        <begin position="1"/>
        <end position="18"/>
    </location>
</feature>
<evidence type="ECO:0000256" key="1">
    <source>
        <dbReference type="SAM" id="Coils"/>
    </source>
</evidence>
<reference evidence="5" key="1">
    <citation type="submission" date="2024-02" db="UniProtKB">
        <authorList>
            <consortium name="WormBaseParasite"/>
        </authorList>
    </citation>
    <scope>IDENTIFICATION</scope>
</reference>
<dbReference type="AlphaFoldDB" id="A0AAF3J9I3"/>
<keyword evidence="3" id="KW-0732">Signal</keyword>